<dbReference type="STRING" id="93059.P9211_06701"/>
<proteinExistence type="predicted"/>
<dbReference type="Proteomes" id="UP000000788">
    <property type="component" value="Chromosome"/>
</dbReference>
<dbReference type="AlphaFoldDB" id="A9B9T9"/>
<keyword evidence="3" id="KW-1185">Reference proteome</keyword>
<reference evidence="2 3" key="1">
    <citation type="journal article" date="2007" name="PLoS Genet.">
        <title>Patterns and implications of gene gain and loss in the evolution of Prochlorococcus.</title>
        <authorList>
            <person name="Kettler G.C."/>
            <person name="Martiny A.C."/>
            <person name="Huang K."/>
            <person name="Zucker J."/>
            <person name="Coleman M.L."/>
            <person name="Rodrigue S."/>
            <person name="Chen F."/>
            <person name="Lapidus A."/>
            <person name="Ferriera S."/>
            <person name="Johnson J."/>
            <person name="Steglich C."/>
            <person name="Church G.M."/>
            <person name="Richardson P."/>
            <person name="Chisholm S.W."/>
        </authorList>
    </citation>
    <scope>NUCLEOTIDE SEQUENCE [LARGE SCALE GENOMIC DNA]</scope>
    <source>
        <strain evidence="3">MIT 9211</strain>
    </source>
</reference>
<accession>A9B9T9</accession>
<dbReference type="eggNOG" id="ENOG50322FG">
    <property type="taxonomic scope" value="Bacteria"/>
</dbReference>
<evidence type="ECO:0000256" key="1">
    <source>
        <dbReference type="SAM" id="Phobius"/>
    </source>
</evidence>
<name>A9B9T9_PROM4</name>
<sequence>MNMTLFSSLLKMNFKEAFKTYGYPTLAVLSTAGLVSISMSLIPISKWARTQNDCVEKTTAFSRISDKVWSCSGGGH</sequence>
<organism evidence="2 3">
    <name type="scientific">Prochlorococcus marinus (strain MIT 9211)</name>
    <dbReference type="NCBI Taxonomy" id="93059"/>
    <lineage>
        <taxon>Bacteria</taxon>
        <taxon>Bacillati</taxon>
        <taxon>Cyanobacteriota</taxon>
        <taxon>Cyanophyceae</taxon>
        <taxon>Synechococcales</taxon>
        <taxon>Prochlorococcaceae</taxon>
        <taxon>Prochlorococcus</taxon>
    </lineage>
</organism>
<keyword evidence="1" id="KW-0472">Membrane</keyword>
<evidence type="ECO:0000313" key="2">
    <source>
        <dbReference type="EMBL" id="ABX08601.1"/>
    </source>
</evidence>
<gene>
    <name evidence="2" type="ordered locus">P9211_06701</name>
</gene>
<protein>
    <submittedName>
        <fullName evidence="2">Uncharacterized protein</fullName>
    </submittedName>
</protein>
<dbReference type="KEGG" id="pmj:P9211_06701"/>
<keyword evidence="1" id="KW-0812">Transmembrane</keyword>
<feature type="transmembrane region" description="Helical" evidence="1">
    <location>
        <begin position="20"/>
        <end position="42"/>
    </location>
</feature>
<dbReference type="HOGENOM" id="CLU_2790639_0_0_3"/>
<evidence type="ECO:0000313" key="3">
    <source>
        <dbReference type="Proteomes" id="UP000000788"/>
    </source>
</evidence>
<keyword evidence="1" id="KW-1133">Transmembrane helix</keyword>
<dbReference type="EMBL" id="CP000878">
    <property type="protein sequence ID" value="ABX08601.1"/>
    <property type="molecule type" value="Genomic_DNA"/>
</dbReference>